<feature type="domain" description="AMP-dependent synthetase/ligase" evidence="1">
    <location>
        <begin position="12"/>
        <end position="105"/>
    </location>
</feature>
<dbReference type="Proteomes" id="UP000540685">
    <property type="component" value="Unassembled WGS sequence"/>
</dbReference>
<dbReference type="EMBL" id="JACHMP010000001">
    <property type="protein sequence ID" value="MBB5817125.1"/>
    <property type="molecule type" value="Genomic_DNA"/>
</dbReference>
<proteinExistence type="predicted"/>
<gene>
    <name evidence="3" type="ORF">F4562_000187</name>
</gene>
<sequence length="482" mass="51530">MTSLPALFLATRAEHPERPAVTCGPQTLSYRELADAAGSLAAELRRRGVSRGELVGLRVARSVDVAVAVLGIMLAGAAYVPLDPRYPAERLRLITEECRISHVVGDSVPVRGHPPATVPPDLEAGDTAYVIYTSGSTGRPKGCVVTHGNVLSLLDAALPLFDVGPDDRWALFHSVNFDLSVWEMWGPLATGGTVVVVDEDASLDPGELIGLLIRERVTVLNQVPSVFRMLAEAHEDEGCPPLPLRYLIFGGDAVDLDATARFLAALPPGTGPVAVNMYGITETTVHATFKELDPVTLRGANPSPIGRPLPSLGITLRDPDGSEVPAGEVGEIWVSGAGVAAGYLGRDDLTAERFVVVDGVRHYRSGDLARRVPGGELQYLSRIDRQVKLRGMRIELPEIEIVLRSCAGVRDAAVLLETDDAVGELLVAYVAADDTFDPGRARAECARVLPSHMLPTRFERLATLPLSPSGKVDHRALSRSAQ</sequence>
<dbReference type="InterPro" id="IPR025110">
    <property type="entry name" value="AMP-bd_C"/>
</dbReference>
<dbReference type="NCBIfam" id="TIGR01733">
    <property type="entry name" value="AA-adenyl-dom"/>
    <property type="match status" value="1"/>
</dbReference>
<evidence type="ECO:0000259" key="2">
    <source>
        <dbReference type="Pfam" id="PF13193"/>
    </source>
</evidence>
<dbReference type="AlphaFoldDB" id="A0A7W9IAG5"/>
<protein>
    <submittedName>
        <fullName evidence="3">Amino acid adenylation domain-containing protein</fullName>
    </submittedName>
</protein>
<dbReference type="GO" id="GO:0031177">
    <property type="term" value="F:phosphopantetheine binding"/>
    <property type="evidence" value="ECO:0007669"/>
    <property type="project" value="TreeGrafter"/>
</dbReference>
<evidence type="ECO:0000259" key="1">
    <source>
        <dbReference type="Pfam" id="PF00501"/>
    </source>
</evidence>
<dbReference type="Gene3D" id="3.30.300.30">
    <property type="match status" value="1"/>
</dbReference>
<dbReference type="Pfam" id="PF00501">
    <property type="entry name" value="AMP-binding"/>
    <property type="match status" value="2"/>
</dbReference>
<dbReference type="GO" id="GO:0044550">
    <property type="term" value="P:secondary metabolite biosynthetic process"/>
    <property type="evidence" value="ECO:0007669"/>
    <property type="project" value="TreeGrafter"/>
</dbReference>
<dbReference type="InterPro" id="IPR042099">
    <property type="entry name" value="ANL_N_sf"/>
</dbReference>
<dbReference type="GO" id="GO:0005829">
    <property type="term" value="C:cytosol"/>
    <property type="evidence" value="ECO:0007669"/>
    <property type="project" value="TreeGrafter"/>
</dbReference>
<dbReference type="PANTHER" id="PTHR45527:SF1">
    <property type="entry name" value="FATTY ACID SYNTHASE"/>
    <property type="match status" value="1"/>
</dbReference>
<dbReference type="PROSITE" id="PS00455">
    <property type="entry name" value="AMP_BINDING"/>
    <property type="match status" value="1"/>
</dbReference>
<dbReference type="InterPro" id="IPR000873">
    <property type="entry name" value="AMP-dep_synth/lig_dom"/>
</dbReference>
<evidence type="ECO:0000313" key="4">
    <source>
        <dbReference type="Proteomes" id="UP000540685"/>
    </source>
</evidence>
<dbReference type="Pfam" id="PF13193">
    <property type="entry name" value="AMP-binding_C"/>
    <property type="match status" value="1"/>
</dbReference>
<evidence type="ECO:0000313" key="3">
    <source>
        <dbReference type="EMBL" id="MBB5817125.1"/>
    </source>
</evidence>
<dbReference type="GO" id="GO:0043041">
    <property type="term" value="P:amino acid activation for nonribosomal peptide biosynthetic process"/>
    <property type="evidence" value="ECO:0007669"/>
    <property type="project" value="TreeGrafter"/>
</dbReference>
<organism evidence="3 4">
    <name type="scientific">Streptosporangium becharense</name>
    <dbReference type="NCBI Taxonomy" id="1816182"/>
    <lineage>
        <taxon>Bacteria</taxon>
        <taxon>Bacillati</taxon>
        <taxon>Actinomycetota</taxon>
        <taxon>Actinomycetes</taxon>
        <taxon>Streptosporangiales</taxon>
        <taxon>Streptosporangiaceae</taxon>
        <taxon>Streptosporangium</taxon>
    </lineage>
</organism>
<name>A0A7W9IAG5_9ACTN</name>
<dbReference type="InterPro" id="IPR020845">
    <property type="entry name" value="AMP-binding_CS"/>
</dbReference>
<comment type="caution">
    <text evidence="3">The sequence shown here is derived from an EMBL/GenBank/DDBJ whole genome shotgun (WGS) entry which is preliminary data.</text>
</comment>
<dbReference type="Gene3D" id="3.40.50.12780">
    <property type="entry name" value="N-terminal domain of ligase-like"/>
    <property type="match status" value="1"/>
</dbReference>
<keyword evidence="4" id="KW-1185">Reference proteome</keyword>
<accession>A0A7W9IAG5</accession>
<feature type="domain" description="AMP-binding enzyme C-terminal" evidence="2">
    <location>
        <begin position="398"/>
        <end position="471"/>
    </location>
</feature>
<dbReference type="PANTHER" id="PTHR45527">
    <property type="entry name" value="NONRIBOSOMAL PEPTIDE SYNTHETASE"/>
    <property type="match status" value="1"/>
</dbReference>
<dbReference type="InterPro" id="IPR045851">
    <property type="entry name" value="AMP-bd_C_sf"/>
</dbReference>
<dbReference type="SUPFAM" id="SSF56801">
    <property type="entry name" value="Acetyl-CoA synthetase-like"/>
    <property type="match status" value="1"/>
</dbReference>
<dbReference type="InterPro" id="IPR010071">
    <property type="entry name" value="AA_adenyl_dom"/>
</dbReference>
<feature type="domain" description="AMP-dependent synthetase/ligase" evidence="1">
    <location>
        <begin position="118"/>
        <end position="344"/>
    </location>
</feature>
<reference evidence="3 4" key="1">
    <citation type="submission" date="2020-08" db="EMBL/GenBank/DDBJ databases">
        <title>Sequencing the genomes of 1000 actinobacteria strains.</title>
        <authorList>
            <person name="Klenk H.-P."/>
        </authorList>
    </citation>
    <scope>NUCLEOTIDE SEQUENCE [LARGE SCALE GENOMIC DNA]</scope>
    <source>
        <strain evidence="3 4">DSM 46887</strain>
    </source>
</reference>
<dbReference type="RefSeq" id="WP_184546145.1">
    <property type="nucleotide sequence ID" value="NZ_JACHMP010000001.1"/>
</dbReference>